<dbReference type="SUPFAM" id="SSF55298">
    <property type="entry name" value="YjgF-like"/>
    <property type="match status" value="1"/>
</dbReference>
<dbReference type="AlphaFoldDB" id="A0A191V6R0"/>
<dbReference type="InterPro" id="IPR013813">
    <property type="entry name" value="Endoribo_LPSP/chorism_mut-like"/>
</dbReference>
<evidence type="ECO:0000313" key="2">
    <source>
        <dbReference type="EMBL" id="ANJ10583.1"/>
    </source>
</evidence>
<dbReference type="PANTHER" id="PTHR43760">
    <property type="entry name" value="ENDORIBONUCLEASE-RELATED"/>
    <property type="match status" value="1"/>
</dbReference>
<organism evidence="2 3">
    <name type="scientific">Streptomyces parvulus</name>
    <dbReference type="NCBI Taxonomy" id="146923"/>
    <lineage>
        <taxon>Bacteria</taxon>
        <taxon>Bacillati</taxon>
        <taxon>Actinomycetota</taxon>
        <taxon>Actinomycetes</taxon>
        <taxon>Kitasatosporales</taxon>
        <taxon>Streptomycetaceae</taxon>
        <taxon>Streptomyces</taxon>
    </lineage>
</organism>
<dbReference type="PANTHER" id="PTHR43760:SF1">
    <property type="entry name" value="ENDORIBONUCLEASE L-PSP_CHORISMATE MUTASE-LIKE DOMAIN-CONTAINING PROTEIN"/>
    <property type="match status" value="1"/>
</dbReference>
<dbReference type="Proteomes" id="UP000078468">
    <property type="component" value="Chromosome"/>
</dbReference>
<dbReference type="Pfam" id="PF14588">
    <property type="entry name" value="YjgF_endoribonc"/>
    <property type="match status" value="1"/>
</dbReference>
<feature type="domain" description="Endoribonuclease L-PSP/chorismate mutase-like" evidence="1">
    <location>
        <begin position="15"/>
        <end position="149"/>
    </location>
</feature>
<dbReference type="CDD" id="cd02199">
    <property type="entry name" value="YjgF_YER057c_UK114_like_1"/>
    <property type="match status" value="1"/>
</dbReference>
<evidence type="ECO:0000313" key="3">
    <source>
        <dbReference type="Proteomes" id="UP000078468"/>
    </source>
</evidence>
<protein>
    <submittedName>
        <fullName evidence="2">LysR family transcriptional regulator</fullName>
    </submittedName>
</protein>
<name>A0A191V6R0_9ACTN</name>
<reference evidence="2 3" key="1">
    <citation type="submission" date="2016-05" db="EMBL/GenBank/DDBJ databases">
        <title>Non-Contiguous Finished Genome Sequence of Streptomyces parvulus 2297 Integrated Site-Specifically with Actinophage R4.</title>
        <authorList>
            <person name="Nishizawa T."/>
            <person name="Miura T."/>
            <person name="Harada C."/>
            <person name="Guo Y."/>
            <person name="Narisawa K."/>
            <person name="Ohta H."/>
            <person name="Takahashi H."/>
            <person name="Shirai M."/>
        </authorList>
    </citation>
    <scope>NUCLEOTIDE SEQUENCE [LARGE SCALE GENOMIC DNA]</scope>
    <source>
        <strain evidence="2 3">2297</strain>
    </source>
</reference>
<dbReference type="KEGG" id="spav:Spa2297_28560"/>
<sequence length="161" mass="16391">MSTHEENLSNSPLSGLASLGLRLPAVSAPKGAYTPAVASGPFVFVAGQIPLAGGALVREGHVGAGVSVDQARELCRRCALSSLAAVHAEVGLERVTRIVKVTGYVATTPGFHDLDGVVDGASELFAAVFGSRGEHARSVVGVADLPLRAPVKIETLVEIAG</sequence>
<dbReference type="Gene3D" id="3.30.1330.40">
    <property type="entry name" value="RutC-like"/>
    <property type="match status" value="1"/>
</dbReference>
<proteinExistence type="predicted"/>
<dbReference type="EMBL" id="CP015866">
    <property type="protein sequence ID" value="ANJ10583.1"/>
    <property type="molecule type" value="Genomic_DNA"/>
</dbReference>
<dbReference type="InterPro" id="IPR035959">
    <property type="entry name" value="RutC-like_sf"/>
</dbReference>
<evidence type="ECO:0000259" key="1">
    <source>
        <dbReference type="Pfam" id="PF14588"/>
    </source>
</evidence>
<gene>
    <name evidence="2" type="ORF">Spa2297_28560</name>
</gene>
<accession>A0A191V6R0</accession>
<dbReference type="RefSeq" id="WP_064730906.1">
    <property type="nucleotide sequence ID" value="NZ_BMRX01000016.1"/>
</dbReference>